<dbReference type="EMBL" id="SJPQ01000002">
    <property type="protein sequence ID" value="TWT88162.1"/>
    <property type="molecule type" value="Genomic_DNA"/>
</dbReference>
<evidence type="ECO:0000256" key="1">
    <source>
        <dbReference type="SAM" id="MobiDB-lite"/>
    </source>
</evidence>
<feature type="compositionally biased region" description="Basic and acidic residues" evidence="1">
    <location>
        <begin position="47"/>
        <end position="71"/>
    </location>
</feature>
<keyword evidence="4" id="KW-1185">Reference proteome</keyword>
<proteinExistence type="predicted"/>
<evidence type="ECO:0000256" key="2">
    <source>
        <dbReference type="SAM" id="SignalP"/>
    </source>
</evidence>
<feature type="region of interest" description="Disordered" evidence="1">
    <location>
        <begin position="46"/>
        <end position="71"/>
    </location>
</feature>
<comment type="caution">
    <text evidence="3">The sequence shown here is derived from an EMBL/GenBank/DDBJ whole genome shotgun (WGS) entry which is preliminary data.</text>
</comment>
<evidence type="ECO:0000313" key="3">
    <source>
        <dbReference type="EMBL" id="TWT88162.1"/>
    </source>
</evidence>
<evidence type="ECO:0000313" key="4">
    <source>
        <dbReference type="Proteomes" id="UP000315440"/>
    </source>
</evidence>
<gene>
    <name evidence="3" type="ORF">Mal64_16390</name>
</gene>
<organism evidence="3 4">
    <name type="scientific">Pseudobythopirellula maris</name>
    <dbReference type="NCBI Taxonomy" id="2527991"/>
    <lineage>
        <taxon>Bacteria</taxon>
        <taxon>Pseudomonadati</taxon>
        <taxon>Planctomycetota</taxon>
        <taxon>Planctomycetia</taxon>
        <taxon>Pirellulales</taxon>
        <taxon>Lacipirellulaceae</taxon>
        <taxon>Pseudobythopirellula</taxon>
    </lineage>
</organism>
<reference evidence="3 4" key="1">
    <citation type="submission" date="2019-02" db="EMBL/GenBank/DDBJ databases">
        <title>Deep-cultivation of Planctomycetes and their phenomic and genomic characterization uncovers novel biology.</title>
        <authorList>
            <person name="Wiegand S."/>
            <person name="Jogler M."/>
            <person name="Boedeker C."/>
            <person name="Pinto D."/>
            <person name="Vollmers J."/>
            <person name="Rivas-Marin E."/>
            <person name="Kohn T."/>
            <person name="Peeters S.H."/>
            <person name="Heuer A."/>
            <person name="Rast P."/>
            <person name="Oberbeckmann S."/>
            <person name="Bunk B."/>
            <person name="Jeske O."/>
            <person name="Meyerdierks A."/>
            <person name="Storesund J.E."/>
            <person name="Kallscheuer N."/>
            <person name="Luecker S."/>
            <person name="Lage O.M."/>
            <person name="Pohl T."/>
            <person name="Merkel B.J."/>
            <person name="Hornburger P."/>
            <person name="Mueller R.-W."/>
            <person name="Bruemmer F."/>
            <person name="Labrenz M."/>
            <person name="Spormann A.M."/>
            <person name="Op Den Camp H."/>
            <person name="Overmann J."/>
            <person name="Amann R."/>
            <person name="Jetten M.S.M."/>
            <person name="Mascher T."/>
            <person name="Medema M.H."/>
            <person name="Devos D.P."/>
            <person name="Kaster A.-K."/>
            <person name="Ovreas L."/>
            <person name="Rohde M."/>
            <person name="Galperin M.Y."/>
            <person name="Jogler C."/>
        </authorList>
    </citation>
    <scope>NUCLEOTIDE SEQUENCE [LARGE SCALE GENOMIC DNA]</scope>
    <source>
        <strain evidence="3 4">Mal64</strain>
    </source>
</reference>
<dbReference type="Proteomes" id="UP000315440">
    <property type="component" value="Unassembled WGS sequence"/>
</dbReference>
<dbReference type="RefSeq" id="WP_146398983.1">
    <property type="nucleotide sequence ID" value="NZ_SJPQ01000002.1"/>
</dbReference>
<sequence length="146" mass="17803" precursor="true">MRLARPLTVVAAVAMSLLTLPSLAQRFDRDDLEDLREDREEYYEELEERREEAREDRREWEEDRREELEDRYDDRERVRRPRWSAGAYYSQPYPQPQYARPLNDGRRVWSNYPRRYRRGRVVAPGVRVDYGRRGGSVRAPGVWVRW</sequence>
<feature type="chain" id="PRO_5022930088" evidence="2">
    <location>
        <begin position="25"/>
        <end position="146"/>
    </location>
</feature>
<dbReference type="AlphaFoldDB" id="A0A5C5ZL47"/>
<protein>
    <submittedName>
        <fullName evidence="3">Uncharacterized protein</fullName>
    </submittedName>
</protein>
<keyword evidence="2" id="KW-0732">Signal</keyword>
<name>A0A5C5ZL47_9BACT</name>
<accession>A0A5C5ZL47</accession>
<feature type="signal peptide" evidence="2">
    <location>
        <begin position="1"/>
        <end position="24"/>
    </location>
</feature>